<dbReference type="PANTHER" id="PTHR40517">
    <property type="entry name" value="METAL-DEPENDENT PHOSPHOHYDROLASE, HD SUPERFAMILY-RELATED"/>
    <property type="match status" value="1"/>
</dbReference>
<proteinExistence type="predicted"/>
<dbReference type="Proteomes" id="UP000233256">
    <property type="component" value="Unassembled WGS sequence"/>
</dbReference>
<keyword evidence="1" id="KW-0378">Hydrolase</keyword>
<dbReference type="InterPro" id="IPR039967">
    <property type="entry name" value="MJ1020-like"/>
</dbReference>
<reference evidence="1 2" key="1">
    <citation type="journal article" date="2017" name="ISME J.">
        <title>Potential for microbial H2 and metal transformations associated with novel bacteria and archaea in deep terrestrial subsurface sediments.</title>
        <authorList>
            <person name="Hernsdorf A.W."/>
            <person name="Amano Y."/>
            <person name="Miyakawa K."/>
            <person name="Ise K."/>
            <person name="Suzuki Y."/>
            <person name="Anantharaman K."/>
            <person name="Probst A."/>
            <person name="Burstein D."/>
            <person name="Thomas B.C."/>
            <person name="Banfield J.F."/>
        </authorList>
    </citation>
    <scope>NUCLEOTIDE SEQUENCE [LARGE SCALE GENOMIC DNA]</scope>
    <source>
        <strain evidence="1">HGW-Wallbacteria-1</strain>
    </source>
</reference>
<name>A0A2N1PJR2_9BACT</name>
<protein>
    <submittedName>
        <fullName evidence="1">Phosphohydrolase</fullName>
    </submittedName>
</protein>
<gene>
    <name evidence="1" type="ORF">CVV64_18135</name>
</gene>
<dbReference type="SUPFAM" id="SSF109604">
    <property type="entry name" value="HD-domain/PDEase-like"/>
    <property type="match status" value="1"/>
</dbReference>
<accession>A0A2N1PJR2</accession>
<dbReference type="Gene3D" id="1.10.3210.10">
    <property type="entry name" value="Hypothetical protein af1432"/>
    <property type="match status" value="1"/>
</dbReference>
<dbReference type="PANTHER" id="PTHR40517:SF1">
    <property type="entry name" value="METAL-DEPENDENT PHOSPHOHYDROLASE, HD SUPERFAMILY-RELATED"/>
    <property type="match status" value="1"/>
</dbReference>
<dbReference type="AlphaFoldDB" id="A0A2N1PJR2"/>
<sequence>MFRSPKQLSTEKKILSSLSGRPLELAKVLFADDVLQGIQEYANSVSITRMGMNDHGPVHMRIAMQNSIDIFNLLVDAGVEPNLVSEKYGTVEDSLMAVMLGTFLHDLGMSVGRQNHELMSSILAQEHIGRILGQFYDDPIKLAVMRSLVTECIVGHMATQKIGSLEAGIVLVADGCDMIGGRARISMSIAKVAHVGDIHRYSAYSITNVKIDKGSEKPVCISVKMNESAGFFQVEQVLMPKVMASPIKKYIELYAKWGSHESQRYL</sequence>
<dbReference type="EMBL" id="PGXC01000041">
    <property type="protein sequence ID" value="PKK88588.1"/>
    <property type="molecule type" value="Genomic_DNA"/>
</dbReference>
<dbReference type="GO" id="GO:0016787">
    <property type="term" value="F:hydrolase activity"/>
    <property type="evidence" value="ECO:0007669"/>
    <property type="project" value="UniProtKB-KW"/>
</dbReference>
<organism evidence="1 2">
    <name type="scientific">Candidatus Wallbacteria bacterium HGW-Wallbacteria-1</name>
    <dbReference type="NCBI Taxonomy" id="2013854"/>
    <lineage>
        <taxon>Bacteria</taxon>
        <taxon>Candidatus Walliibacteriota</taxon>
    </lineage>
</organism>
<comment type="caution">
    <text evidence="1">The sequence shown here is derived from an EMBL/GenBank/DDBJ whole genome shotgun (WGS) entry which is preliminary data.</text>
</comment>
<evidence type="ECO:0000313" key="1">
    <source>
        <dbReference type="EMBL" id="PKK88588.1"/>
    </source>
</evidence>
<evidence type="ECO:0000313" key="2">
    <source>
        <dbReference type="Proteomes" id="UP000233256"/>
    </source>
</evidence>